<organism evidence="1 2">
    <name type="scientific">Candidatus Desulfacyla euxinica</name>
    <dbReference type="NCBI Taxonomy" id="2841693"/>
    <lineage>
        <taxon>Bacteria</taxon>
        <taxon>Deltaproteobacteria</taxon>
        <taxon>Candidatus Desulfacyla</taxon>
    </lineage>
</organism>
<sequence>MNPNPEKMIEYIQALEAANKQLVISLKRCLELLANVPPEVADKDKWKSMLDDFNKIVKIGEKVTMNRTLH</sequence>
<dbReference type="Proteomes" id="UP000650524">
    <property type="component" value="Unassembled WGS sequence"/>
</dbReference>
<reference evidence="1 2" key="1">
    <citation type="submission" date="2020-08" db="EMBL/GenBank/DDBJ databases">
        <title>Bridging the membrane lipid divide: bacteria of the FCB group superphylum have the potential to synthesize archaeal ether lipids.</title>
        <authorList>
            <person name="Villanueva L."/>
            <person name="Von Meijenfeldt F.A.B."/>
            <person name="Westbye A.B."/>
            <person name="Yadav S."/>
            <person name="Hopmans E.C."/>
            <person name="Dutilh B.E."/>
            <person name="Sinninghe Damste J.S."/>
        </authorList>
    </citation>
    <scope>NUCLEOTIDE SEQUENCE [LARGE SCALE GENOMIC DNA]</scope>
    <source>
        <strain evidence="1">NIOZ-UU27</strain>
    </source>
</reference>
<comment type="caution">
    <text evidence="1">The sequence shown here is derived from an EMBL/GenBank/DDBJ whole genome shotgun (WGS) entry which is preliminary data.</text>
</comment>
<gene>
    <name evidence="1" type="ORF">H8E19_08225</name>
</gene>
<evidence type="ECO:0000313" key="1">
    <source>
        <dbReference type="EMBL" id="MBC8177379.1"/>
    </source>
</evidence>
<dbReference type="AlphaFoldDB" id="A0A8J6MZ26"/>
<accession>A0A8J6MZ26</accession>
<evidence type="ECO:0000313" key="2">
    <source>
        <dbReference type="Proteomes" id="UP000650524"/>
    </source>
</evidence>
<protein>
    <submittedName>
        <fullName evidence="1">Uncharacterized protein</fullName>
    </submittedName>
</protein>
<dbReference type="EMBL" id="JACNJD010000205">
    <property type="protein sequence ID" value="MBC8177379.1"/>
    <property type="molecule type" value="Genomic_DNA"/>
</dbReference>
<proteinExistence type="predicted"/>
<name>A0A8J6MZ26_9DELT</name>